<evidence type="ECO:0000313" key="8">
    <source>
        <dbReference type="Proteomes" id="UP000041254"/>
    </source>
</evidence>
<dbReference type="InterPro" id="IPR037185">
    <property type="entry name" value="EmrE-like"/>
</dbReference>
<dbReference type="PANTHER" id="PTHR22911:SF6">
    <property type="entry name" value="SOLUTE CARRIER FAMILY 35 MEMBER G1"/>
    <property type="match status" value="1"/>
</dbReference>
<name>A0A0G4FHU1_VITBC</name>
<keyword evidence="4 5" id="KW-0472">Membrane</keyword>
<evidence type="ECO:0000256" key="2">
    <source>
        <dbReference type="ARBA" id="ARBA00022692"/>
    </source>
</evidence>
<evidence type="ECO:0000313" key="7">
    <source>
        <dbReference type="EMBL" id="CEM12881.1"/>
    </source>
</evidence>
<dbReference type="InterPro" id="IPR000620">
    <property type="entry name" value="EamA_dom"/>
</dbReference>
<evidence type="ECO:0000256" key="5">
    <source>
        <dbReference type="SAM" id="Phobius"/>
    </source>
</evidence>
<dbReference type="VEuPathDB" id="CryptoDB:Vbra_15477"/>
<evidence type="ECO:0000256" key="3">
    <source>
        <dbReference type="ARBA" id="ARBA00022989"/>
    </source>
</evidence>
<proteinExistence type="predicted"/>
<evidence type="ECO:0000256" key="1">
    <source>
        <dbReference type="ARBA" id="ARBA00004141"/>
    </source>
</evidence>
<feature type="transmembrane region" description="Helical" evidence="5">
    <location>
        <begin position="115"/>
        <end position="137"/>
    </location>
</feature>
<dbReference type="Proteomes" id="UP000041254">
    <property type="component" value="Unassembled WGS sequence"/>
</dbReference>
<protein>
    <recommendedName>
        <fullName evidence="6">EamA domain-containing protein</fullName>
    </recommendedName>
</protein>
<reference evidence="7 8" key="1">
    <citation type="submission" date="2014-11" db="EMBL/GenBank/DDBJ databases">
        <authorList>
            <person name="Zhu J."/>
            <person name="Qi W."/>
            <person name="Song R."/>
        </authorList>
    </citation>
    <scope>NUCLEOTIDE SEQUENCE [LARGE SCALE GENOMIC DNA]</scope>
</reference>
<dbReference type="AlphaFoldDB" id="A0A0G4FHU1"/>
<keyword evidence="8" id="KW-1185">Reference proteome</keyword>
<feature type="transmembrane region" description="Helical" evidence="5">
    <location>
        <begin position="185"/>
        <end position="203"/>
    </location>
</feature>
<accession>A0A0G4FHU1</accession>
<evidence type="ECO:0000256" key="4">
    <source>
        <dbReference type="ARBA" id="ARBA00023136"/>
    </source>
</evidence>
<dbReference type="EMBL" id="CDMY01000438">
    <property type="protein sequence ID" value="CEM12881.1"/>
    <property type="molecule type" value="Genomic_DNA"/>
</dbReference>
<comment type="subcellular location">
    <subcellularLocation>
        <location evidence="1">Membrane</location>
        <topology evidence="1">Multi-pass membrane protein</topology>
    </subcellularLocation>
</comment>
<dbReference type="PANTHER" id="PTHR22911">
    <property type="entry name" value="ACYL-MALONYL CONDENSING ENZYME-RELATED"/>
    <property type="match status" value="1"/>
</dbReference>
<dbReference type="STRING" id="1169540.A0A0G4FHU1"/>
<feature type="transmembrane region" description="Helical" evidence="5">
    <location>
        <begin position="255"/>
        <end position="275"/>
    </location>
</feature>
<keyword evidence="2 5" id="KW-0812">Transmembrane</keyword>
<dbReference type="SUPFAM" id="SSF103481">
    <property type="entry name" value="Multidrug resistance efflux transporter EmrE"/>
    <property type="match status" value="2"/>
</dbReference>
<feature type="transmembrane region" description="Helical" evidence="5">
    <location>
        <begin position="318"/>
        <end position="338"/>
    </location>
</feature>
<dbReference type="InParanoid" id="A0A0G4FHU1"/>
<feature type="transmembrane region" description="Helical" evidence="5">
    <location>
        <begin position="87"/>
        <end position="109"/>
    </location>
</feature>
<organism evidence="7 8">
    <name type="scientific">Vitrella brassicaformis (strain CCMP3155)</name>
    <dbReference type="NCBI Taxonomy" id="1169540"/>
    <lineage>
        <taxon>Eukaryota</taxon>
        <taxon>Sar</taxon>
        <taxon>Alveolata</taxon>
        <taxon>Colpodellida</taxon>
        <taxon>Vitrellaceae</taxon>
        <taxon>Vitrella</taxon>
    </lineage>
</organism>
<dbReference type="OMA" id="ASQIIVW"/>
<dbReference type="Pfam" id="PF00892">
    <property type="entry name" value="EamA"/>
    <property type="match status" value="2"/>
</dbReference>
<dbReference type="OrthoDB" id="433734at2759"/>
<feature type="domain" description="EamA" evidence="6">
    <location>
        <begin position="89"/>
        <end position="225"/>
    </location>
</feature>
<dbReference type="GO" id="GO:0016020">
    <property type="term" value="C:membrane"/>
    <property type="evidence" value="ECO:0007669"/>
    <property type="project" value="UniProtKB-SubCell"/>
</dbReference>
<keyword evidence="3 5" id="KW-1133">Transmembrane helix</keyword>
<feature type="transmembrane region" description="Helical" evidence="5">
    <location>
        <begin position="158"/>
        <end position="179"/>
    </location>
</feature>
<sequence>MVSGAAVHPTVYGASAASTKDASLGSEENVGHSAAGHHDVPSHRLIAFTHEAAYSKLTTELSSLNHLSDDDPLPEGKREEGGLCRRAAGLVLCGVSAVLFSLSSTLVKVTAAKTSVFYVLLARGLTELVCGSACLAVQMVVERRWISPFGLPEIRHLLVARALCGSCAIGLFFFCISQLPLGDASAAFFTTPIFTAVLASCVLGEPWTAVCTLAALCSLAGVVFIAQPDVLFHHDGIHPHDSIVPSATPVVTSRVVAVLLALTGALAGATAYTLVRRIGTRVPALVLVLYLSVSTTLTSIVLVATLRPSPRHSSNTDLSLLGWLAAVGVLGFAAHWCLNRGLQIEKAGPGAFVSNLDVALAYILQVCVLGRPLDGWSVCGAALIVAAACLMVLQKMNNAHEPEGAARARCSASTGGS</sequence>
<dbReference type="PhylomeDB" id="A0A0G4FHU1"/>
<gene>
    <name evidence="7" type="ORF">Vbra_15477</name>
</gene>
<feature type="transmembrane region" description="Helical" evidence="5">
    <location>
        <begin position="210"/>
        <end position="227"/>
    </location>
</feature>
<evidence type="ECO:0000259" key="6">
    <source>
        <dbReference type="Pfam" id="PF00892"/>
    </source>
</evidence>
<feature type="transmembrane region" description="Helical" evidence="5">
    <location>
        <begin position="282"/>
        <end position="306"/>
    </location>
</feature>
<feature type="domain" description="EamA" evidence="6">
    <location>
        <begin position="257"/>
        <end position="392"/>
    </location>
</feature>